<protein>
    <submittedName>
        <fullName evidence="2">Integral membrane protein</fullName>
    </submittedName>
</protein>
<dbReference type="AlphaFoldDB" id="A0A7I9YR29"/>
<feature type="transmembrane region" description="Helical" evidence="1">
    <location>
        <begin position="82"/>
        <end position="101"/>
    </location>
</feature>
<keyword evidence="1" id="KW-0472">Membrane</keyword>
<evidence type="ECO:0000313" key="3">
    <source>
        <dbReference type="Proteomes" id="UP000465360"/>
    </source>
</evidence>
<name>A0A7I9YR29_MYCBU</name>
<keyword evidence="1" id="KW-1133">Transmembrane helix</keyword>
<reference evidence="2 3" key="1">
    <citation type="journal article" date="2019" name="Emerg. Microbes Infect.">
        <title>Comprehensive subspecies identification of 175 nontuberculous mycobacteria species based on 7547 genomic profiles.</title>
        <authorList>
            <person name="Matsumoto Y."/>
            <person name="Kinjo T."/>
            <person name="Motooka D."/>
            <person name="Nabeya D."/>
            <person name="Jung N."/>
            <person name="Uechi K."/>
            <person name="Horii T."/>
            <person name="Iida T."/>
            <person name="Fujita J."/>
            <person name="Nakamura S."/>
        </authorList>
    </citation>
    <scope>NUCLEOTIDE SEQUENCE [LARGE SCALE GENOMIC DNA]</scope>
    <source>
        <strain evidence="2 3">JCM 30725</strain>
    </source>
</reference>
<feature type="transmembrane region" description="Helical" evidence="1">
    <location>
        <begin position="113"/>
        <end position="132"/>
    </location>
</feature>
<organism evidence="2 3">
    <name type="scientific">Mycobacterium bourgelatii</name>
    <dbReference type="NCBI Taxonomy" id="1273442"/>
    <lineage>
        <taxon>Bacteria</taxon>
        <taxon>Bacillati</taxon>
        <taxon>Actinomycetota</taxon>
        <taxon>Actinomycetes</taxon>
        <taxon>Mycobacteriales</taxon>
        <taxon>Mycobacteriaceae</taxon>
        <taxon>Mycobacterium</taxon>
    </lineage>
</organism>
<keyword evidence="1" id="KW-0812">Transmembrane</keyword>
<dbReference type="Proteomes" id="UP000465360">
    <property type="component" value="Unassembled WGS sequence"/>
</dbReference>
<feature type="transmembrane region" description="Helical" evidence="1">
    <location>
        <begin position="138"/>
        <end position="161"/>
    </location>
</feature>
<evidence type="ECO:0000313" key="2">
    <source>
        <dbReference type="EMBL" id="GFG91108.1"/>
    </source>
</evidence>
<feature type="transmembrane region" description="Helical" evidence="1">
    <location>
        <begin position="206"/>
        <end position="226"/>
    </location>
</feature>
<keyword evidence="3" id="KW-1185">Reference proteome</keyword>
<gene>
    <name evidence="2" type="ORF">MBOU_31500</name>
</gene>
<accession>A0A7I9YR29</accession>
<dbReference type="RefSeq" id="WP_163713770.1">
    <property type="nucleotide sequence ID" value="NZ_BLKZ01000001.1"/>
</dbReference>
<feature type="transmembrane region" description="Helical" evidence="1">
    <location>
        <begin position="168"/>
        <end position="190"/>
    </location>
</feature>
<sequence length="401" mass="42771">MDLPPQRRRARPDAATVAAESWFLQRGLPSVLTRRARWRRLWSRSAPVLAAYAMLHCSGIPIYLITRGEDVNIVGTPSPSEWVILAVIAVAPIAITLAGWLVSRLPTGRARAIAATVAISVVAAVILVQAGVAHLPQAAVAALIMLLLTASGLGSVLGWAIRMTLSHLATIGTLAVRALPVVLLTTLVFFNGNVWLMAAKISGERLVLALAFLVGIAVAFVVSSTVDRVRPMLRSPASVPKDSELLADTPFEPLPDPSDTPALTRAERVNVVFVLAVSQLAQIMVVAALTSAIYLMLGLIVLDANLLKEWAHTGVTSSTILGFTVPVPHSLIHMCLVLGALTFMYISARAAGDEEYRTSFLNPLMDDLHATLTARNRYRGAVARVAVDGGDSDDYLHPNAG</sequence>
<feature type="transmembrane region" description="Helical" evidence="1">
    <location>
        <begin position="271"/>
        <end position="297"/>
    </location>
</feature>
<evidence type="ECO:0000256" key="1">
    <source>
        <dbReference type="SAM" id="Phobius"/>
    </source>
</evidence>
<feature type="transmembrane region" description="Helical" evidence="1">
    <location>
        <begin position="331"/>
        <end position="348"/>
    </location>
</feature>
<proteinExistence type="predicted"/>
<dbReference type="EMBL" id="BLKZ01000001">
    <property type="protein sequence ID" value="GFG91108.1"/>
    <property type="molecule type" value="Genomic_DNA"/>
</dbReference>
<feature type="transmembrane region" description="Helical" evidence="1">
    <location>
        <begin position="41"/>
        <end position="62"/>
    </location>
</feature>
<comment type="caution">
    <text evidence="2">The sequence shown here is derived from an EMBL/GenBank/DDBJ whole genome shotgun (WGS) entry which is preliminary data.</text>
</comment>